<feature type="region of interest" description="Disordered" evidence="1">
    <location>
        <begin position="264"/>
        <end position="289"/>
    </location>
</feature>
<dbReference type="RefSeq" id="XP_570394.1">
    <property type="nucleotide sequence ID" value="XM_570394.2"/>
</dbReference>
<dbReference type="PaxDb" id="214684-Q5KJ42"/>
<name>Q5KJ42_CRYD1</name>
<evidence type="ECO:0000313" key="3">
    <source>
        <dbReference type="EMBL" id="AAW43087.1"/>
    </source>
</evidence>
<dbReference type="Pfam" id="PF01979">
    <property type="entry name" value="Amidohydro_1"/>
    <property type="match status" value="1"/>
</dbReference>
<dbReference type="EMBL" id="AE017344">
    <property type="protein sequence ID" value="AAW43087.1"/>
    <property type="molecule type" value="Genomic_DNA"/>
</dbReference>
<dbReference type="Proteomes" id="UP000002149">
    <property type="component" value="Chromosome 4"/>
</dbReference>
<dbReference type="InterPro" id="IPR018228">
    <property type="entry name" value="DNase_TatD-rel_CS"/>
</dbReference>
<sequence>MPSQTILAPQAILPGDLCPQPATIVFDTDSGTITSVTLGIHQPEHGKADVWEIEDGKILLPGLIDTHVHLNQPGRTAWEGFRTGTLAAISGGITTLIDMPLNSIPPTTTLSALATKQACAKEVGVSCDVGFWGGIVPGNEGELRGLWEAGVKGFKCFLIESGVEEFPCVGEQDIIKACDALKGTNALIMFHAELDAPSSDAGHATGHADPSEYSTFLQSRPQQWEISALQLILRIARSYPDLRFHIVHLSASDAIPILQSALGTGKGKGKDTGAGTGKDTGKDTDTENPTLENLTVETCFHYLCLCDTDIPPNGTQFKCCPPIRDESNRVKLIEALLDGTIHYVVSDHSPCVPELKKGDFMSAWGGVSGLGLGLSLLWTELGAGGRVELGRIVEWMGPVQARQVGLQGKKGVIQTGAAADFVVFDPDATFEVTLETLRFKNKVSPYIGKRLTGRVEKTYLGGALVWEHGAGAGDAARGGFV</sequence>
<dbReference type="AlphaFoldDB" id="Q5KJ42"/>
<evidence type="ECO:0000256" key="1">
    <source>
        <dbReference type="SAM" id="MobiDB-lite"/>
    </source>
</evidence>
<gene>
    <name evidence="3" type="ordered locus">CND00740</name>
</gene>
<dbReference type="InParanoid" id="Q5KJ42"/>
<dbReference type="InterPro" id="IPR032466">
    <property type="entry name" value="Metal_Hydrolase"/>
</dbReference>
<evidence type="ECO:0000259" key="2">
    <source>
        <dbReference type="Pfam" id="PF01979"/>
    </source>
</evidence>
<feature type="domain" description="Amidohydrolase-related" evidence="2">
    <location>
        <begin position="58"/>
        <end position="462"/>
    </location>
</feature>
<accession>Q5KJ42</accession>
<reference evidence="3 4" key="1">
    <citation type="journal article" date="2005" name="Science">
        <title>The genome of the basidiomycetous yeast and human pathogen Cryptococcus neoformans.</title>
        <authorList>
            <person name="Loftus B.J."/>
            <person name="Fung E."/>
            <person name="Roncaglia P."/>
            <person name="Rowley D."/>
            <person name="Amedeo P."/>
            <person name="Bruno D."/>
            <person name="Vamathevan J."/>
            <person name="Miranda M."/>
            <person name="Anderson I.J."/>
            <person name="Fraser J.A."/>
            <person name="Allen J.E."/>
            <person name="Bosdet I.E."/>
            <person name="Brent M.R."/>
            <person name="Chiu R."/>
            <person name="Doering T.L."/>
            <person name="Donlin M.J."/>
            <person name="D'Souza C.A."/>
            <person name="Fox D.S."/>
            <person name="Grinberg V."/>
            <person name="Fu J."/>
            <person name="Fukushima M."/>
            <person name="Haas B.J."/>
            <person name="Huang J.C."/>
            <person name="Janbon G."/>
            <person name="Jones S.J."/>
            <person name="Koo H.L."/>
            <person name="Krzywinski M.I."/>
            <person name="Kwon-Chung J.K."/>
            <person name="Lengeler K.B."/>
            <person name="Maiti R."/>
            <person name="Marra M.A."/>
            <person name="Marra R.E."/>
            <person name="Mathewson C.A."/>
            <person name="Mitchell T.G."/>
            <person name="Pertea M."/>
            <person name="Riggs F.R."/>
            <person name="Salzberg S.L."/>
            <person name="Schein J.E."/>
            <person name="Shvartsbeyn A."/>
            <person name="Shin H."/>
            <person name="Shumway M."/>
            <person name="Specht C.A."/>
            <person name="Suh B.B."/>
            <person name="Tenney A."/>
            <person name="Utterback T.R."/>
            <person name="Wickes B.L."/>
            <person name="Wortman J.R."/>
            <person name="Wye N.H."/>
            <person name="Kronstad J.W."/>
            <person name="Lodge J.K."/>
            <person name="Heitman J."/>
            <person name="Davis R.W."/>
            <person name="Fraser C.M."/>
            <person name="Hyman R.W."/>
        </authorList>
    </citation>
    <scope>NUCLEOTIDE SEQUENCE [LARGE SCALE GENOMIC DNA]</scope>
    <source>
        <strain evidence="4">JEC21 / ATCC MYA-565</strain>
    </source>
</reference>
<dbReference type="OrthoDB" id="1924787at2759"/>
<dbReference type="eggNOG" id="KOG2584">
    <property type="taxonomic scope" value="Eukaryota"/>
</dbReference>
<keyword evidence="4" id="KW-1185">Reference proteome</keyword>
<dbReference type="InterPro" id="IPR011059">
    <property type="entry name" value="Metal-dep_hydrolase_composite"/>
</dbReference>
<organism evidence="3 4">
    <name type="scientific">Cryptococcus deneoformans (strain JEC21 / ATCC MYA-565)</name>
    <name type="common">Cryptococcus neoformans var. neoformans serotype D</name>
    <dbReference type="NCBI Taxonomy" id="214684"/>
    <lineage>
        <taxon>Eukaryota</taxon>
        <taxon>Fungi</taxon>
        <taxon>Dikarya</taxon>
        <taxon>Basidiomycota</taxon>
        <taxon>Agaricomycotina</taxon>
        <taxon>Tremellomycetes</taxon>
        <taxon>Tremellales</taxon>
        <taxon>Cryptococcaceae</taxon>
        <taxon>Cryptococcus</taxon>
        <taxon>Cryptococcus neoformans species complex</taxon>
    </lineage>
</organism>
<protein>
    <submittedName>
        <fullName evidence="3">Allantoinase, putative</fullName>
    </submittedName>
</protein>
<dbReference type="GeneID" id="3257360"/>
<dbReference type="STRING" id="214684.Q5KJ42"/>
<accession>Q55T99</accession>
<dbReference type="GO" id="GO:0009442">
    <property type="term" value="P:allantoin assimilation pathway"/>
    <property type="evidence" value="ECO:0007669"/>
    <property type="project" value="EnsemblFungi"/>
</dbReference>
<dbReference type="SUPFAM" id="SSF51338">
    <property type="entry name" value="Composite domain of metallo-dependent hydrolases"/>
    <property type="match status" value="1"/>
</dbReference>
<dbReference type="Gene3D" id="3.20.20.140">
    <property type="entry name" value="Metal-dependent hydrolases"/>
    <property type="match status" value="1"/>
</dbReference>
<dbReference type="PANTHER" id="PTHR43668:SF2">
    <property type="entry name" value="ALLANTOINASE"/>
    <property type="match status" value="1"/>
</dbReference>
<dbReference type="PROSITE" id="PS01137">
    <property type="entry name" value="TATD_1"/>
    <property type="match status" value="1"/>
</dbReference>
<dbReference type="GO" id="GO:0005737">
    <property type="term" value="C:cytoplasm"/>
    <property type="evidence" value="ECO:0000318"/>
    <property type="project" value="GO_Central"/>
</dbReference>
<dbReference type="PANTHER" id="PTHR43668">
    <property type="entry name" value="ALLANTOINASE"/>
    <property type="match status" value="1"/>
</dbReference>
<dbReference type="GO" id="GO:0004038">
    <property type="term" value="F:allantoinase activity"/>
    <property type="evidence" value="ECO:0000318"/>
    <property type="project" value="GO_Central"/>
</dbReference>
<dbReference type="OMA" id="SRLHVCH"/>
<dbReference type="KEGG" id="cne:CND00740"/>
<evidence type="ECO:0000313" key="4">
    <source>
        <dbReference type="Proteomes" id="UP000002149"/>
    </source>
</evidence>
<dbReference type="VEuPathDB" id="FungiDB:CND00740"/>
<dbReference type="InterPro" id="IPR006680">
    <property type="entry name" value="Amidohydro-rel"/>
</dbReference>
<proteinExistence type="predicted"/>
<dbReference type="InterPro" id="IPR050138">
    <property type="entry name" value="DHOase/Allantoinase_Hydrolase"/>
</dbReference>
<dbReference type="GO" id="GO:0006145">
    <property type="term" value="P:purine nucleobase catabolic process"/>
    <property type="evidence" value="ECO:0000318"/>
    <property type="project" value="GO_Central"/>
</dbReference>
<dbReference type="SUPFAM" id="SSF51556">
    <property type="entry name" value="Metallo-dependent hydrolases"/>
    <property type="match status" value="1"/>
</dbReference>